<protein>
    <recommendedName>
        <fullName evidence="5 11">Dihydroorotate dehydrogenase (quinone), mitochondrial</fullName>
        <shortName evidence="11">DHOdehase</shortName>
        <ecNumber evidence="4 11">1.3.5.2</ecNumber>
    </recommendedName>
</protein>
<reference evidence="15 16" key="1">
    <citation type="submission" date="2015-07" db="EMBL/GenBank/DDBJ databases">
        <authorList>
            <person name="Cajimat M.N.B."/>
            <person name="Milazzo M.L."/>
            <person name="Fulhorst C.F."/>
        </authorList>
    </citation>
    <scope>NUCLEOTIDE SEQUENCE [LARGE SCALE GENOMIC DNA]</scope>
    <source>
        <strain evidence="15">Single colony</strain>
    </source>
</reference>
<feature type="region of interest" description="Disordered" evidence="13">
    <location>
        <begin position="1"/>
        <end position="87"/>
    </location>
</feature>
<dbReference type="CDD" id="cd04738">
    <property type="entry name" value="DHOD_2_like"/>
    <property type="match status" value="1"/>
</dbReference>
<accession>A0A0K3C4I5</accession>
<keyword evidence="8 11" id="KW-0560">Oxidoreductase</keyword>
<dbReference type="UniPathway" id="UPA00070">
    <property type="reaction ID" value="UER00946"/>
</dbReference>
<dbReference type="STRING" id="5286.A0A0K3C4I5"/>
<dbReference type="NCBIfam" id="TIGR01036">
    <property type="entry name" value="pyrD_sub2"/>
    <property type="match status" value="1"/>
</dbReference>
<feature type="region of interest" description="Disordered" evidence="13">
    <location>
        <begin position="684"/>
        <end position="709"/>
    </location>
</feature>
<dbReference type="InterPro" id="IPR005719">
    <property type="entry name" value="Dihydroorotate_DH_2"/>
</dbReference>
<dbReference type="PANTHER" id="PTHR48109:SF4">
    <property type="entry name" value="DIHYDROOROTATE DEHYDROGENASE (QUINONE), MITOCHONDRIAL"/>
    <property type="match status" value="1"/>
</dbReference>
<dbReference type="GO" id="GO:0006207">
    <property type="term" value="P:'de novo' pyrimidine nucleobase biosynthetic process"/>
    <property type="evidence" value="ECO:0007669"/>
    <property type="project" value="InterPro"/>
</dbReference>
<feature type="coiled-coil region" evidence="12">
    <location>
        <begin position="555"/>
        <end position="582"/>
    </location>
</feature>
<name>A0A0K3C4I5_RHOTO</name>
<feature type="compositionally biased region" description="Low complexity" evidence="13">
    <location>
        <begin position="684"/>
        <end position="693"/>
    </location>
</feature>
<dbReference type="EMBL" id="CWKI01000001">
    <property type="protein sequence ID" value="CTR04534.1"/>
    <property type="molecule type" value="Genomic_DNA"/>
</dbReference>
<comment type="subcellular location">
    <subcellularLocation>
        <location evidence="1">Membrane</location>
    </subcellularLocation>
    <subcellularLocation>
        <location evidence="11">Mitochondrion inner membrane</location>
        <topology evidence="11">Single-pass membrane protein</topology>
    </subcellularLocation>
</comment>
<keyword evidence="7 11" id="KW-0288">FMN</keyword>
<dbReference type="InterPro" id="IPR005720">
    <property type="entry name" value="Dihydroorotate_DH_cat"/>
</dbReference>
<evidence type="ECO:0000256" key="12">
    <source>
        <dbReference type="SAM" id="Coils"/>
    </source>
</evidence>
<keyword evidence="16" id="KW-1185">Reference proteome</keyword>
<feature type="compositionally biased region" description="Pro residues" evidence="13">
    <location>
        <begin position="34"/>
        <end position="82"/>
    </location>
</feature>
<comment type="similarity">
    <text evidence="3 11">Belongs to the dihydroorotate dehydrogenase family. Type 2 subfamily.</text>
</comment>
<dbReference type="SUPFAM" id="SSF51395">
    <property type="entry name" value="FMN-linked oxidoreductases"/>
    <property type="match status" value="1"/>
</dbReference>
<dbReference type="PROSITE" id="PS00911">
    <property type="entry name" value="DHODEHASE_1"/>
    <property type="match status" value="1"/>
</dbReference>
<keyword evidence="11" id="KW-0999">Mitochondrion inner membrane</keyword>
<dbReference type="EC" id="1.3.5.2" evidence="4 11"/>
<feature type="compositionally biased region" description="Pro residues" evidence="13">
    <location>
        <begin position="633"/>
        <end position="643"/>
    </location>
</feature>
<keyword evidence="12" id="KW-0175">Coiled coil</keyword>
<gene>
    <name evidence="15" type="primary">FGENESH: predicted gene_1.395</name>
    <name evidence="15" type="ORF">BN2166_0003950</name>
</gene>
<feature type="region of interest" description="Disordered" evidence="13">
    <location>
        <begin position="613"/>
        <end position="657"/>
    </location>
</feature>
<feature type="domain" description="Dihydroorotate dehydrogenase catalytic" evidence="14">
    <location>
        <begin position="162"/>
        <end position="512"/>
    </location>
</feature>
<feature type="compositionally biased region" description="Low complexity" evidence="13">
    <location>
        <begin position="644"/>
        <end position="653"/>
    </location>
</feature>
<evidence type="ECO:0000256" key="4">
    <source>
        <dbReference type="ARBA" id="ARBA00012791"/>
    </source>
</evidence>
<evidence type="ECO:0000259" key="14">
    <source>
        <dbReference type="Pfam" id="PF01180"/>
    </source>
</evidence>
<feature type="region of interest" description="Disordered" evidence="13">
    <location>
        <begin position="530"/>
        <end position="555"/>
    </location>
</feature>
<dbReference type="AlphaFoldDB" id="A0A0K3C4I5"/>
<evidence type="ECO:0000256" key="2">
    <source>
        <dbReference type="ARBA" id="ARBA00005161"/>
    </source>
</evidence>
<evidence type="ECO:0000256" key="9">
    <source>
        <dbReference type="ARBA" id="ARBA00023136"/>
    </source>
</evidence>
<dbReference type="Proteomes" id="UP000199069">
    <property type="component" value="Unassembled WGS sequence"/>
</dbReference>
<evidence type="ECO:0000256" key="7">
    <source>
        <dbReference type="ARBA" id="ARBA00022643"/>
    </source>
</evidence>
<feature type="compositionally biased region" description="Basic and acidic residues" evidence="13">
    <location>
        <begin position="694"/>
        <end position="709"/>
    </location>
</feature>
<dbReference type="GO" id="GO:0044205">
    <property type="term" value="P:'de novo' UMP biosynthetic process"/>
    <property type="evidence" value="ECO:0007669"/>
    <property type="project" value="UniProtKB-UniPathway"/>
</dbReference>
<proteinExistence type="inferred from homology"/>
<evidence type="ECO:0000256" key="11">
    <source>
        <dbReference type="RuleBase" id="RU361255"/>
    </source>
</evidence>
<dbReference type="GO" id="GO:0106430">
    <property type="term" value="F:dihydroorotate dehydrogenase (quinone) activity"/>
    <property type="evidence" value="ECO:0007669"/>
    <property type="project" value="UniProtKB-EC"/>
</dbReference>
<evidence type="ECO:0000256" key="10">
    <source>
        <dbReference type="ARBA" id="ARBA00048639"/>
    </source>
</evidence>
<dbReference type="InterPro" id="IPR050074">
    <property type="entry name" value="DHO_dehydrogenase"/>
</dbReference>
<evidence type="ECO:0000256" key="6">
    <source>
        <dbReference type="ARBA" id="ARBA00022630"/>
    </source>
</evidence>
<organism evidence="15 16">
    <name type="scientific">Rhodotorula toruloides</name>
    <name type="common">Yeast</name>
    <name type="synonym">Rhodosporidium toruloides</name>
    <dbReference type="NCBI Taxonomy" id="5286"/>
    <lineage>
        <taxon>Eukaryota</taxon>
        <taxon>Fungi</taxon>
        <taxon>Dikarya</taxon>
        <taxon>Basidiomycota</taxon>
        <taxon>Pucciniomycotina</taxon>
        <taxon>Microbotryomycetes</taxon>
        <taxon>Sporidiobolales</taxon>
        <taxon>Sporidiobolaceae</taxon>
        <taxon>Rhodotorula</taxon>
    </lineage>
</organism>
<comment type="catalytic activity">
    <reaction evidence="10 11">
        <text>(S)-dihydroorotate + a quinone = orotate + a quinol</text>
        <dbReference type="Rhea" id="RHEA:30187"/>
        <dbReference type="ChEBI" id="CHEBI:24646"/>
        <dbReference type="ChEBI" id="CHEBI:30839"/>
        <dbReference type="ChEBI" id="CHEBI:30864"/>
        <dbReference type="ChEBI" id="CHEBI:132124"/>
        <dbReference type="EC" id="1.3.5.2"/>
    </reaction>
</comment>
<dbReference type="Pfam" id="PF01180">
    <property type="entry name" value="DHO_dh"/>
    <property type="match status" value="1"/>
</dbReference>
<dbReference type="PROSITE" id="PS00912">
    <property type="entry name" value="DHODEHASE_2"/>
    <property type="match status" value="1"/>
</dbReference>
<keyword evidence="9" id="KW-0472">Membrane</keyword>
<dbReference type="PANTHER" id="PTHR48109">
    <property type="entry name" value="DIHYDROOROTATE DEHYDROGENASE (QUINONE), MITOCHONDRIAL-RELATED"/>
    <property type="match status" value="1"/>
</dbReference>
<keyword evidence="11" id="KW-0496">Mitochondrion</keyword>
<dbReference type="InterPro" id="IPR013785">
    <property type="entry name" value="Aldolase_TIM"/>
</dbReference>
<dbReference type="Gene3D" id="3.20.20.70">
    <property type="entry name" value="Aldolase class I"/>
    <property type="match status" value="1"/>
</dbReference>
<evidence type="ECO:0000256" key="8">
    <source>
        <dbReference type="ARBA" id="ARBA00023002"/>
    </source>
</evidence>
<dbReference type="OMA" id="VYAYDSR"/>
<sequence>MLRVAGSRRIGLPRAGPSVRLLVRPQTTAAAPIAPLPPPDAKPLPPPPAAAQPAPPPLPEPKASLPPPPPPPPAPEPTPPAGGPGSAGKRFKSFLLSTALFLGSGAFLAYAYDSRAGVHRWLLQPAFMALTEDDPELAHQVAVKILSANMGPVDCGVDDERLAFELWGKHFSNPIGIAAGFDKHAEAIDGLFNLGFGYVEVGSITPEPQSGNPKPRVFRVPESNSVVNRYGFNSEGHAAALARLRQRVIKFVNDYASVLPAELFPSTPSTAVAAQNFDPVTSYLASRDGSGAAPADTVGMPRSLHPGKVLGINLGKNKSSDPDSIDDFVKGVAALGPYADVLVVNVSSPNTPGLRNLQRKGMLSELLEGVVQARNLLPTSIKPPVLVKVAPDLDDEQLSDIAYAAKTAGIDGVIVSNTTISRPPSAGSSPVLQETGGLSGPPVKALALRALSALYEQTDGKVPLVGCGGISSGQDALDYAKAGASLVQLYTGFVYGGAGLPRRIKDELAELLRREGKAWKEVIGSGRVKAVPPPPAPAVAVGDRSDGLSEGKPTTADFDRELKEAKGELEALLKELAQAGSGAAGKAVPMTGGESAEALPVIPATAATVDTPLPAPVAESLPPASPSNAPSSSPSPTPAPAPTPTIVRTAPAPKIDESPLAVPSQALLDEKAIAALLAPAEAQVEAGVKSEPSVAEKAEEKVKDEKRWV</sequence>
<dbReference type="InterPro" id="IPR001295">
    <property type="entry name" value="Dihydroorotate_DH_CS"/>
</dbReference>
<evidence type="ECO:0000256" key="3">
    <source>
        <dbReference type="ARBA" id="ARBA00005359"/>
    </source>
</evidence>
<keyword evidence="6 11" id="KW-0285">Flavoprotein</keyword>
<evidence type="ECO:0000256" key="5">
    <source>
        <dbReference type="ARBA" id="ARBA00017599"/>
    </source>
</evidence>
<comment type="pathway">
    <text evidence="2 11">Pyrimidine metabolism; UMP biosynthesis via de novo pathway; orotate from (S)-dihydroorotate (quinone route): step 1/1.</text>
</comment>
<dbReference type="GO" id="GO:0005743">
    <property type="term" value="C:mitochondrial inner membrane"/>
    <property type="evidence" value="ECO:0007669"/>
    <property type="project" value="UniProtKB-SubCell"/>
</dbReference>
<comment type="cofactor">
    <cofactor evidence="11">
        <name>FMN</name>
        <dbReference type="ChEBI" id="CHEBI:58210"/>
    </cofactor>
    <text evidence="11">Binds 1 FMN per subunit.</text>
</comment>
<feature type="compositionally biased region" description="Low complexity" evidence="13">
    <location>
        <begin position="618"/>
        <end position="632"/>
    </location>
</feature>
<evidence type="ECO:0000313" key="15">
    <source>
        <dbReference type="EMBL" id="CTR04534.1"/>
    </source>
</evidence>
<evidence type="ECO:0000256" key="13">
    <source>
        <dbReference type="SAM" id="MobiDB-lite"/>
    </source>
</evidence>
<evidence type="ECO:0000313" key="16">
    <source>
        <dbReference type="Proteomes" id="UP000199069"/>
    </source>
</evidence>
<evidence type="ECO:0000256" key="1">
    <source>
        <dbReference type="ARBA" id="ARBA00004370"/>
    </source>
</evidence>